<feature type="compositionally biased region" description="Polar residues" evidence="1">
    <location>
        <begin position="70"/>
        <end position="84"/>
    </location>
</feature>
<protein>
    <recommendedName>
        <fullName evidence="4">MinD-like ATPase involved in chromosome partitioning or flagellar assembly</fullName>
    </recommendedName>
</protein>
<feature type="region of interest" description="Disordered" evidence="1">
    <location>
        <begin position="43"/>
        <end position="87"/>
    </location>
</feature>
<dbReference type="RefSeq" id="WP_116573192.1">
    <property type="nucleotide sequence ID" value="NZ_QDGZ01000006.1"/>
</dbReference>
<name>A0A2T8F8V3_9ACTN</name>
<accession>A0A2T8F8V3</accession>
<sequence length="319" mass="32625">MSTPTAPALATTTDARRVRAYSTLELRAAASALAAGKFACRPPTSAPGDAEPTPTATSATAAGAPDAKSCATQASSEAQVTGSPTKVPGLGPIARVWAANAGAGASTITLALADAADAAGNRTRILDAAAPTWSGLLGASAIELGAGDGWRRGRRGRAVLLDRLEDPVQAPGLIPAPRELADIDLTVLDTGWTARELDTATTGGTRSWVTTIPAALEVLVTRANTLALSQTETVLAGLDHAQVALVVVGASRWAGPEFTAAGRRLRQLHEDNAVVFVPWLSARTWPGLGPDPLPKQLMHAGRQLLDRISLTGPLGADPA</sequence>
<dbReference type="AlphaFoldDB" id="A0A2T8F8V3"/>
<dbReference type="SUPFAM" id="SSF52540">
    <property type="entry name" value="P-loop containing nucleoside triphosphate hydrolases"/>
    <property type="match status" value="1"/>
</dbReference>
<reference evidence="2 3" key="1">
    <citation type="submission" date="2018-04" db="EMBL/GenBank/DDBJ databases">
        <title>Genome of Nocardioides gansuensis WSJ-1.</title>
        <authorList>
            <person name="Wu S."/>
            <person name="Wang G."/>
        </authorList>
    </citation>
    <scope>NUCLEOTIDE SEQUENCE [LARGE SCALE GENOMIC DNA]</scope>
    <source>
        <strain evidence="2 3">WSJ-1</strain>
    </source>
</reference>
<evidence type="ECO:0008006" key="4">
    <source>
        <dbReference type="Google" id="ProtNLM"/>
    </source>
</evidence>
<evidence type="ECO:0000256" key="1">
    <source>
        <dbReference type="SAM" id="MobiDB-lite"/>
    </source>
</evidence>
<dbReference type="InterPro" id="IPR027417">
    <property type="entry name" value="P-loop_NTPase"/>
</dbReference>
<evidence type="ECO:0000313" key="2">
    <source>
        <dbReference type="EMBL" id="PVG82125.1"/>
    </source>
</evidence>
<feature type="compositionally biased region" description="Low complexity" evidence="1">
    <location>
        <begin position="50"/>
        <end position="67"/>
    </location>
</feature>
<organism evidence="2 3">
    <name type="scientific">Nocardioides gansuensis</name>
    <dbReference type="NCBI Taxonomy" id="2138300"/>
    <lineage>
        <taxon>Bacteria</taxon>
        <taxon>Bacillati</taxon>
        <taxon>Actinomycetota</taxon>
        <taxon>Actinomycetes</taxon>
        <taxon>Propionibacteriales</taxon>
        <taxon>Nocardioidaceae</taxon>
        <taxon>Nocardioides</taxon>
    </lineage>
</organism>
<dbReference type="Proteomes" id="UP000246018">
    <property type="component" value="Unassembled WGS sequence"/>
</dbReference>
<evidence type="ECO:0000313" key="3">
    <source>
        <dbReference type="Proteomes" id="UP000246018"/>
    </source>
</evidence>
<dbReference type="OrthoDB" id="3780682at2"/>
<keyword evidence="3" id="KW-1185">Reference proteome</keyword>
<comment type="caution">
    <text evidence="2">The sequence shown here is derived from an EMBL/GenBank/DDBJ whole genome shotgun (WGS) entry which is preliminary data.</text>
</comment>
<gene>
    <name evidence="2" type="ORF">DDE18_15725</name>
</gene>
<dbReference type="EMBL" id="QDGZ01000006">
    <property type="protein sequence ID" value="PVG82125.1"/>
    <property type="molecule type" value="Genomic_DNA"/>
</dbReference>
<proteinExistence type="predicted"/>